<name>A0A812JIG8_9DINO</name>
<feature type="non-terminal residue" evidence="2">
    <location>
        <position position="1"/>
    </location>
</feature>
<comment type="caution">
    <text evidence="2">The sequence shown here is derived from an EMBL/GenBank/DDBJ whole genome shotgun (WGS) entry which is preliminary data.</text>
</comment>
<reference evidence="2" key="1">
    <citation type="submission" date="2021-02" db="EMBL/GenBank/DDBJ databases">
        <authorList>
            <person name="Dougan E. K."/>
            <person name="Rhodes N."/>
            <person name="Thang M."/>
            <person name="Chan C."/>
        </authorList>
    </citation>
    <scope>NUCLEOTIDE SEQUENCE</scope>
</reference>
<proteinExistence type="predicted"/>
<evidence type="ECO:0000313" key="2">
    <source>
        <dbReference type="EMBL" id="CAE7209782.1"/>
    </source>
</evidence>
<evidence type="ECO:0000256" key="1">
    <source>
        <dbReference type="SAM" id="MobiDB-lite"/>
    </source>
</evidence>
<accession>A0A812JIG8</accession>
<gene>
    <name evidence="2" type="ORF">SNEC2469_LOCUS2050</name>
</gene>
<organism evidence="2 3">
    <name type="scientific">Symbiodinium necroappetens</name>
    <dbReference type="NCBI Taxonomy" id="1628268"/>
    <lineage>
        <taxon>Eukaryota</taxon>
        <taxon>Sar</taxon>
        <taxon>Alveolata</taxon>
        <taxon>Dinophyceae</taxon>
        <taxon>Suessiales</taxon>
        <taxon>Symbiodiniaceae</taxon>
        <taxon>Symbiodinium</taxon>
    </lineage>
</organism>
<dbReference type="Proteomes" id="UP000601435">
    <property type="component" value="Unassembled WGS sequence"/>
</dbReference>
<evidence type="ECO:0000313" key="3">
    <source>
        <dbReference type="Proteomes" id="UP000601435"/>
    </source>
</evidence>
<dbReference type="AlphaFoldDB" id="A0A812JIG8"/>
<feature type="region of interest" description="Disordered" evidence="1">
    <location>
        <begin position="1"/>
        <end position="61"/>
    </location>
</feature>
<dbReference type="EMBL" id="CAJNJA010006399">
    <property type="protein sequence ID" value="CAE7209782.1"/>
    <property type="molecule type" value="Genomic_DNA"/>
</dbReference>
<keyword evidence="3" id="KW-1185">Reference proteome</keyword>
<protein>
    <submittedName>
        <fullName evidence="2">Uncharacterized protein</fullName>
    </submittedName>
</protein>
<sequence>LAIAGRQRSFHGPNAACETMSRGYPGDAGDGQDWGSEVHGRSALVSSVGEPSRQGTNDSVVSSSAASFGTLKTYQPKDSMKDLKVFADSFADHLRVVMNHLLKTDEDLSAAVVVTHRRLVDLVGSAQTVLWKLSRTACSTFEKLPSLLWASRCAGKENELDDSISEIHSSMAALRKETQAIRNDYIDLLKQVQYVGHCTQVTMDHAVISSLPEPDEDEHGILECPPASPEFNEAQRKSQKSLQLTLAHLEGICEMMEDCSDFWLMLHHAELQLRKLEKEASVIRDGKPCTKTEPEHESSSCMKKFCEHLKSFCGVHCGVQPTNSFKVAAISAC</sequence>
<dbReference type="OrthoDB" id="419910at2759"/>